<evidence type="ECO:0000313" key="3">
    <source>
        <dbReference type="Proteomes" id="UP000552644"/>
    </source>
</evidence>
<dbReference type="AlphaFoldDB" id="A0A7W7VK70"/>
<feature type="compositionally biased region" description="Basic and acidic residues" evidence="1">
    <location>
        <begin position="9"/>
        <end position="21"/>
    </location>
</feature>
<name>A0A7W7VK70_9ACTN</name>
<accession>A0A7W7VK70</accession>
<feature type="region of interest" description="Disordered" evidence="1">
    <location>
        <begin position="1"/>
        <end position="26"/>
    </location>
</feature>
<dbReference type="EMBL" id="JACHJP010000001">
    <property type="protein sequence ID" value="MBB4913381.1"/>
    <property type="molecule type" value="Genomic_DNA"/>
</dbReference>
<sequence>MEFFTAPPPRERKPEKRERRPPWLGPPEDFVGAAAPLDLALFHSETLAIVLTDALVFPEGVRFNVRMAARRSEEIDDDTWWDRYERMFNVHSRHRSSLDETIRFGIRFSDGSKATTVDGALDHTGDWPPPRPDAPVLHCRRSGNSSGSDDFLSAHWPLWLWPLPPPETFELAVEWPLFEVPLTFTEIDGAPIAAAAERAHPYWP</sequence>
<organism evidence="2 3">
    <name type="scientific">Streptosporangium saharense</name>
    <dbReference type="NCBI Taxonomy" id="1706840"/>
    <lineage>
        <taxon>Bacteria</taxon>
        <taxon>Bacillati</taxon>
        <taxon>Actinomycetota</taxon>
        <taxon>Actinomycetes</taxon>
        <taxon>Streptosporangiales</taxon>
        <taxon>Streptosporangiaceae</taxon>
        <taxon>Streptosporangium</taxon>
    </lineage>
</organism>
<dbReference type="Proteomes" id="UP000552644">
    <property type="component" value="Unassembled WGS sequence"/>
</dbReference>
<gene>
    <name evidence="2" type="ORF">FHS44_000453</name>
</gene>
<evidence type="ECO:0000256" key="1">
    <source>
        <dbReference type="SAM" id="MobiDB-lite"/>
    </source>
</evidence>
<proteinExistence type="predicted"/>
<comment type="caution">
    <text evidence="2">The sequence shown here is derived from an EMBL/GenBank/DDBJ whole genome shotgun (WGS) entry which is preliminary data.</text>
</comment>
<protein>
    <submittedName>
        <fullName evidence="2">Uncharacterized protein</fullName>
    </submittedName>
</protein>
<evidence type="ECO:0000313" key="2">
    <source>
        <dbReference type="EMBL" id="MBB4913381.1"/>
    </source>
</evidence>
<keyword evidence="3" id="KW-1185">Reference proteome</keyword>
<dbReference type="RefSeq" id="WP_184712165.1">
    <property type="nucleotide sequence ID" value="NZ_JACHJP010000001.1"/>
</dbReference>
<reference evidence="2 3" key="1">
    <citation type="submission" date="2020-08" db="EMBL/GenBank/DDBJ databases">
        <title>Genomic Encyclopedia of Type Strains, Phase III (KMG-III): the genomes of soil and plant-associated and newly described type strains.</title>
        <authorList>
            <person name="Whitman W."/>
        </authorList>
    </citation>
    <scope>NUCLEOTIDE SEQUENCE [LARGE SCALE GENOMIC DNA]</scope>
    <source>
        <strain evidence="2 3">CECT 8840</strain>
    </source>
</reference>